<feature type="region of interest" description="Disordered" evidence="1">
    <location>
        <begin position="16"/>
        <end position="73"/>
    </location>
</feature>
<dbReference type="AlphaFoldDB" id="A0A7S1XHI7"/>
<gene>
    <name evidence="2" type="ORF">EAUS1353_LOCUS1404</name>
</gene>
<sequence length="332" mass="34476">MPGRPPPFTTLVLHTWREHGKPRPWDKREDAPASPSTAAAGGHGEQPPTPHSARVVSLHASRSEGSTASPAAHISRHAAAGELAGAGGGVAVMGGSETALSSMNASGASTPGGKVVPASMLLTRTSAPGFSTHHYRAHQHSHHTQSSTAAGASRSSSGHSQALERRQNGAYELRNTFSMTQIGRSTSQKSLASTSEMRRVQSIEGELFDQQVLGKPVPVTGTAACFRSSMSCDSEMTAAPVLSHRVLPAAGAAGVVAERRGAALAMGTRSPGLSAVAFDMFEDDGGDDFGTGHAPRIAAAYPIATPQRQADVGYQWRHPCQQDPISGKLTRA</sequence>
<evidence type="ECO:0000313" key="2">
    <source>
        <dbReference type="EMBL" id="CAD9239666.1"/>
    </source>
</evidence>
<feature type="compositionally biased region" description="Basic and acidic residues" evidence="1">
    <location>
        <begin position="16"/>
        <end position="31"/>
    </location>
</feature>
<evidence type="ECO:0000256" key="1">
    <source>
        <dbReference type="SAM" id="MobiDB-lite"/>
    </source>
</evidence>
<proteinExistence type="predicted"/>
<protein>
    <submittedName>
        <fullName evidence="2">Uncharacterized protein</fullName>
    </submittedName>
</protein>
<feature type="compositionally biased region" description="Polar residues" evidence="1">
    <location>
        <begin position="176"/>
        <end position="195"/>
    </location>
</feature>
<feature type="compositionally biased region" description="Low complexity" evidence="1">
    <location>
        <begin position="144"/>
        <end position="161"/>
    </location>
</feature>
<dbReference type="EMBL" id="HBGI01002150">
    <property type="protein sequence ID" value="CAD9239666.1"/>
    <property type="molecule type" value="Transcribed_RNA"/>
</dbReference>
<reference evidence="2" key="1">
    <citation type="submission" date="2021-01" db="EMBL/GenBank/DDBJ databases">
        <authorList>
            <person name="Corre E."/>
            <person name="Pelletier E."/>
            <person name="Niang G."/>
            <person name="Scheremetjew M."/>
            <person name="Finn R."/>
            <person name="Kale V."/>
            <person name="Holt S."/>
            <person name="Cochrane G."/>
            <person name="Meng A."/>
            <person name="Brown T."/>
            <person name="Cohen L."/>
        </authorList>
    </citation>
    <scope>NUCLEOTIDE SEQUENCE</scope>
    <source>
        <strain evidence="2">CCMP3124</strain>
    </source>
</reference>
<feature type="region of interest" description="Disordered" evidence="1">
    <location>
        <begin position="135"/>
        <end position="164"/>
    </location>
</feature>
<name>A0A7S1XHI7_9RHOD</name>
<feature type="region of interest" description="Disordered" evidence="1">
    <location>
        <begin position="176"/>
        <end position="197"/>
    </location>
</feature>
<organism evidence="2">
    <name type="scientific">Erythrolobus australicus</name>
    <dbReference type="NCBI Taxonomy" id="1077150"/>
    <lineage>
        <taxon>Eukaryota</taxon>
        <taxon>Rhodophyta</taxon>
        <taxon>Bangiophyceae</taxon>
        <taxon>Porphyridiales</taxon>
        <taxon>Porphyridiaceae</taxon>
        <taxon>Erythrolobus</taxon>
    </lineage>
</organism>
<accession>A0A7S1XHI7</accession>